<dbReference type="InterPro" id="IPR010096">
    <property type="entry name" value="NADH-Q_OxRdtase_suN/2"/>
</dbReference>
<dbReference type="RefSeq" id="YP_010241709.1">
    <property type="nucleotide sequence ID" value="NC_059919.1"/>
</dbReference>
<dbReference type="GeneID" id="69240878"/>
<feature type="transmembrane region" description="Helical" evidence="5">
    <location>
        <begin position="44"/>
        <end position="65"/>
    </location>
</feature>
<dbReference type="GO" id="GO:0016020">
    <property type="term" value="C:membrane"/>
    <property type="evidence" value="ECO:0007669"/>
    <property type="project" value="UniProtKB-SubCell"/>
</dbReference>
<feature type="transmembrane region" description="Helical" evidence="5">
    <location>
        <begin position="168"/>
        <end position="192"/>
    </location>
</feature>
<dbReference type="HAMAP" id="MF_00445">
    <property type="entry name" value="NDH1_NuoN_1"/>
    <property type="match status" value="1"/>
</dbReference>
<dbReference type="EMBL" id="MW392567">
    <property type="protein sequence ID" value="QTI82397.1"/>
    <property type="molecule type" value="Genomic_DNA"/>
</dbReference>
<keyword evidence="2 5" id="KW-0812">Transmembrane</keyword>
<feature type="transmembrane region" description="Helical" evidence="5">
    <location>
        <begin position="337"/>
        <end position="358"/>
    </location>
</feature>
<evidence type="ECO:0000256" key="4">
    <source>
        <dbReference type="ARBA" id="ARBA00023136"/>
    </source>
</evidence>
<reference evidence="7" key="1">
    <citation type="submission" date="2020-12" db="EMBL/GenBank/DDBJ databases">
        <title>Complete mitochondrial genome of Rhizosolenia setigera (Coscinodiscophyceae, Bacillariophyta).</title>
        <authorList>
            <person name="Yao Y."/>
        </authorList>
    </citation>
    <scope>NUCLEOTIDE SEQUENCE</scope>
    <source>
        <strain evidence="7">CNS00456</strain>
    </source>
</reference>
<keyword evidence="7" id="KW-0496">Mitochondrion</keyword>
<dbReference type="PANTHER" id="PTHR22773">
    <property type="entry name" value="NADH DEHYDROGENASE"/>
    <property type="match status" value="1"/>
</dbReference>
<dbReference type="Pfam" id="PF00361">
    <property type="entry name" value="Proton_antipo_M"/>
    <property type="match status" value="1"/>
</dbReference>
<evidence type="ECO:0000256" key="5">
    <source>
        <dbReference type="SAM" id="Phobius"/>
    </source>
</evidence>
<protein>
    <submittedName>
        <fullName evidence="7">NADH dehydrogenase subunit 2</fullName>
    </submittedName>
</protein>
<dbReference type="AlphaFoldDB" id="A0A8A6KFK4"/>
<comment type="subcellular location">
    <subcellularLocation>
        <location evidence="1">Membrane</location>
        <topology evidence="1">Multi-pass membrane protein</topology>
    </subcellularLocation>
</comment>
<feature type="transmembrane region" description="Helical" evidence="5">
    <location>
        <begin position="419"/>
        <end position="439"/>
    </location>
</feature>
<keyword evidence="3 5" id="KW-1133">Transmembrane helix</keyword>
<keyword evidence="4 5" id="KW-0472">Membrane</keyword>
<feature type="transmembrane region" description="Helical" evidence="5">
    <location>
        <begin position="252"/>
        <end position="271"/>
    </location>
</feature>
<proteinExistence type="inferred from homology"/>
<accession>A0A8A6KFK4</accession>
<dbReference type="InterPro" id="IPR001750">
    <property type="entry name" value="ND/Mrp_TM"/>
</dbReference>
<feature type="transmembrane region" description="Helical" evidence="5">
    <location>
        <begin position="384"/>
        <end position="407"/>
    </location>
</feature>
<sequence>MNNLLILKNIGILPELFLCFSILFLLIFGSIISTKSPFYLVQSAIQKISLLILLLTIVLLINNYHYCVKDFIFFNNTLISDYLSFFSKIVISVFSFLCLTANIIYINHQKLNNFEYFIIKLLAILGFLILCSSNDLITTYLAIELQSLSFYVMASIKKSSSFSVDAGLKYFILGSFSSAILLLGSSFIYGSTGTINFEDLKSLFYFQNFTELNMLNLGLIFFIISLFFKLSIAPVHLWSPDVYENSPTSSTIFFAVVSKLSILIILFRFYIYGLKFFTGIDWYYLFVFFSVLSIFLGSVTAITQKKLKSLLAYSSISHLGYIFLSFCSGSFESIQSMFMYLFIYMLGGCIVWSIFLVLQNKKNYNYKHNKDLTDLKSLIKSNSLLTFIFSITLLSITGFPPLIGFFIKINIFLSALELSSIFPVFLISLISVISAFYYIRIIKILYFEKGICGNLYKPMLFSQSFIIILMFFLIIYLFIDPTILYLITYKLSLLCYI</sequence>
<feature type="transmembrane region" description="Helical" evidence="5">
    <location>
        <begin position="460"/>
        <end position="479"/>
    </location>
</feature>
<feature type="transmembrane region" description="Helical" evidence="5">
    <location>
        <begin position="283"/>
        <end position="303"/>
    </location>
</feature>
<dbReference type="GO" id="GO:0042773">
    <property type="term" value="P:ATP synthesis coupled electron transport"/>
    <property type="evidence" value="ECO:0007669"/>
    <property type="project" value="InterPro"/>
</dbReference>
<feature type="transmembrane region" description="Helical" evidence="5">
    <location>
        <begin position="12"/>
        <end position="32"/>
    </location>
</feature>
<evidence type="ECO:0000313" key="7">
    <source>
        <dbReference type="EMBL" id="QTI82397.1"/>
    </source>
</evidence>
<feature type="transmembrane region" description="Helical" evidence="5">
    <location>
        <begin position="212"/>
        <end position="232"/>
    </location>
</feature>
<evidence type="ECO:0000256" key="1">
    <source>
        <dbReference type="ARBA" id="ARBA00004141"/>
    </source>
</evidence>
<name>A0A8A6KFK4_9STRA</name>
<evidence type="ECO:0000259" key="6">
    <source>
        <dbReference type="Pfam" id="PF00361"/>
    </source>
</evidence>
<dbReference type="GO" id="GO:0008137">
    <property type="term" value="F:NADH dehydrogenase (ubiquinone) activity"/>
    <property type="evidence" value="ECO:0007669"/>
    <property type="project" value="InterPro"/>
</dbReference>
<evidence type="ECO:0000256" key="3">
    <source>
        <dbReference type="ARBA" id="ARBA00022989"/>
    </source>
</evidence>
<feature type="transmembrane region" description="Helical" evidence="5">
    <location>
        <begin position="85"/>
        <end position="106"/>
    </location>
</feature>
<evidence type="ECO:0000256" key="2">
    <source>
        <dbReference type="ARBA" id="ARBA00022692"/>
    </source>
</evidence>
<geneLocation type="mitochondrion" evidence="7"/>
<feature type="domain" description="NADH:quinone oxidoreductase/Mrp antiporter transmembrane" evidence="6">
    <location>
        <begin position="133"/>
        <end position="434"/>
    </location>
</feature>
<gene>
    <name evidence="7" type="primary">nad2</name>
</gene>
<organism evidence="7">
    <name type="scientific">Sundstroemia setigera</name>
    <dbReference type="NCBI Taxonomy" id="3005"/>
    <lineage>
        <taxon>Eukaryota</taxon>
        <taxon>Sar</taxon>
        <taxon>Stramenopiles</taxon>
        <taxon>Ochrophyta</taxon>
        <taxon>Bacillariophyta</taxon>
        <taxon>Coscinodiscophyceae</taxon>
        <taxon>Rhizosoleniophycidae</taxon>
        <taxon>Rhizosoleniales</taxon>
        <taxon>Rhizosoleniaceae</taxon>
        <taxon>Sundstroemia</taxon>
    </lineage>
</organism>
<dbReference type="NCBIfam" id="TIGR01770">
    <property type="entry name" value="NDH_I_N"/>
    <property type="match status" value="1"/>
</dbReference>